<organism evidence="3 4">
    <name type="scientific">Thiomonas arsenitoxydans (strain DSM 22701 / CIP 110005 / 3As)</name>
    <dbReference type="NCBI Taxonomy" id="426114"/>
    <lineage>
        <taxon>Bacteria</taxon>
        <taxon>Pseudomonadati</taxon>
        <taxon>Pseudomonadota</taxon>
        <taxon>Betaproteobacteria</taxon>
        <taxon>Burkholderiales</taxon>
        <taxon>Thiomonas</taxon>
    </lineage>
</organism>
<dbReference type="GO" id="GO:0016740">
    <property type="term" value="F:transferase activity"/>
    <property type="evidence" value="ECO:0007669"/>
    <property type="project" value="UniProtKB-KW"/>
</dbReference>
<accession>A0A8I1MWE1</accession>
<dbReference type="PANTHER" id="PTHR43855">
    <property type="entry name" value="THIOSULFATE SULFURTRANSFERASE"/>
    <property type="match status" value="1"/>
</dbReference>
<dbReference type="EMBL" id="JAFKMR010000015">
    <property type="protein sequence ID" value="MBN8744145.1"/>
    <property type="molecule type" value="Genomic_DNA"/>
</dbReference>
<sequence length="350" mass="37630">MRCMNTPSPAPSSLHPPRRSAWSRLCRICALGWLLAAWALQQGVSAAPSAPSAPGTAQTFGPLISAQALATQPTQVRIIDLRDDAAAANVAHIPGALAAPYADWRGPSSNPGQLLPLPRFTALVRRLGLNAETPVVLVASGDDPSDFGAPARVYWTLKWLGLKHLAILNGGMTAWQAAALPLTRQPTPAPTPSTFTPQLDDALLATRPEVAHALGHPSTLLLDARPRAFYLGREKAPAAIRPGTLPGALDFDNLRWFEPGSGALPAVSTLQRIAAQLPQQPGAVQIVSFCNTGHWAATNWFVLSEVLHRPHVALYPGSMVDWSRADAPMAHVPTRWQQLWQQLEQTWQAL</sequence>
<evidence type="ECO:0000256" key="1">
    <source>
        <dbReference type="ARBA" id="ARBA00022737"/>
    </source>
</evidence>
<dbReference type="InterPro" id="IPR051126">
    <property type="entry name" value="Thiosulfate_sulfurtransferase"/>
</dbReference>
<dbReference type="Proteomes" id="UP000664800">
    <property type="component" value="Unassembled WGS sequence"/>
</dbReference>
<evidence type="ECO:0000259" key="2">
    <source>
        <dbReference type="PROSITE" id="PS50206"/>
    </source>
</evidence>
<comment type="caution">
    <text evidence="3">The sequence shown here is derived from an EMBL/GenBank/DDBJ whole genome shotgun (WGS) entry which is preliminary data.</text>
</comment>
<gene>
    <name evidence="3" type="ORF">J0I24_07515</name>
</gene>
<reference evidence="3" key="1">
    <citation type="submission" date="2021-02" db="EMBL/GenBank/DDBJ databases">
        <title>Thiocyanate and organic carbon inputs drive convergent selection for specific autotrophic Afipia and Thiobacillus strains within complex microbiomes.</title>
        <authorList>
            <person name="Huddy R.J."/>
            <person name="Sachdeva R."/>
            <person name="Kadzinga F."/>
            <person name="Kantor R.S."/>
            <person name="Harrison S.T.L."/>
            <person name="Banfield J.F."/>
        </authorList>
    </citation>
    <scope>NUCLEOTIDE SEQUENCE</scope>
    <source>
        <strain evidence="3">SCN18_13_7_16_R3_B_64_19</strain>
    </source>
</reference>
<proteinExistence type="predicted"/>
<keyword evidence="1" id="KW-0677">Repeat</keyword>
<feature type="domain" description="Rhodanese" evidence="2">
    <location>
        <begin position="215"/>
        <end position="331"/>
    </location>
</feature>
<dbReference type="InterPro" id="IPR036873">
    <property type="entry name" value="Rhodanese-like_dom_sf"/>
</dbReference>
<protein>
    <submittedName>
        <fullName evidence="3">Sulfurtransferase</fullName>
    </submittedName>
</protein>
<dbReference type="PROSITE" id="PS50206">
    <property type="entry name" value="RHODANESE_3"/>
    <property type="match status" value="2"/>
</dbReference>
<dbReference type="AlphaFoldDB" id="A0A8I1MWE1"/>
<dbReference type="InterPro" id="IPR001763">
    <property type="entry name" value="Rhodanese-like_dom"/>
</dbReference>
<feature type="domain" description="Rhodanese" evidence="2">
    <location>
        <begin position="72"/>
        <end position="184"/>
    </location>
</feature>
<name>A0A8I1MWE1_THIA3</name>
<dbReference type="Gene3D" id="3.40.250.10">
    <property type="entry name" value="Rhodanese-like domain"/>
    <property type="match status" value="2"/>
</dbReference>
<evidence type="ECO:0000313" key="3">
    <source>
        <dbReference type="EMBL" id="MBN8744145.1"/>
    </source>
</evidence>
<dbReference type="PANTHER" id="PTHR43855:SF1">
    <property type="entry name" value="THIOSULFATE SULFURTRANSFERASE"/>
    <property type="match status" value="1"/>
</dbReference>
<dbReference type="Pfam" id="PF00581">
    <property type="entry name" value="Rhodanese"/>
    <property type="match status" value="2"/>
</dbReference>
<dbReference type="SMART" id="SM00450">
    <property type="entry name" value="RHOD"/>
    <property type="match status" value="2"/>
</dbReference>
<dbReference type="CDD" id="cd01448">
    <property type="entry name" value="TST_Repeat_1"/>
    <property type="match status" value="1"/>
</dbReference>
<evidence type="ECO:0000313" key="4">
    <source>
        <dbReference type="Proteomes" id="UP000664800"/>
    </source>
</evidence>
<keyword evidence="3" id="KW-0808">Transferase</keyword>
<dbReference type="SUPFAM" id="SSF52821">
    <property type="entry name" value="Rhodanese/Cell cycle control phosphatase"/>
    <property type="match status" value="2"/>
</dbReference>